<feature type="region of interest" description="Disordered" evidence="2">
    <location>
        <begin position="85"/>
        <end position="140"/>
    </location>
</feature>
<keyword evidence="1" id="KW-0175">Coiled coil</keyword>
<evidence type="ECO:0000313" key="4">
    <source>
        <dbReference type="Proteomes" id="UP000225706"/>
    </source>
</evidence>
<dbReference type="EMBL" id="LSMT01000441">
    <property type="protein sequence ID" value="PFX17929.1"/>
    <property type="molecule type" value="Genomic_DNA"/>
</dbReference>
<protein>
    <submittedName>
        <fullName evidence="3">Uncharacterized protein</fullName>
    </submittedName>
</protein>
<feature type="compositionally biased region" description="Polar residues" evidence="2">
    <location>
        <begin position="907"/>
        <end position="918"/>
    </location>
</feature>
<dbReference type="OrthoDB" id="5975737at2759"/>
<evidence type="ECO:0000256" key="2">
    <source>
        <dbReference type="SAM" id="MobiDB-lite"/>
    </source>
</evidence>
<feature type="coiled-coil region" evidence="1">
    <location>
        <begin position="613"/>
        <end position="698"/>
    </location>
</feature>
<comment type="caution">
    <text evidence="3">The sequence shown here is derived from an EMBL/GenBank/DDBJ whole genome shotgun (WGS) entry which is preliminary data.</text>
</comment>
<dbReference type="AlphaFoldDB" id="A0A2B4RM88"/>
<dbReference type="Proteomes" id="UP000225706">
    <property type="component" value="Unassembled WGS sequence"/>
</dbReference>
<feature type="region of interest" description="Disordered" evidence="2">
    <location>
        <begin position="188"/>
        <end position="242"/>
    </location>
</feature>
<gene>
    <name evidence="3" type="ORF">AWC38_SpisGene17727</name>
</gene>
<feature type="compositionally biased region" description="Basic and acidic residues" evidence="2">
    <location>
        <begin position="782"/>
        <end position="816"/>
    </location>
</feature>
<feature type="compositionally biased region" description="Polar residues" evidence="2">
    <location>
        <begin position="105"/>
        <end position="129"/>
    </location>
</feature>
<feature type="compositionally biased region" description="Polar residues" evidence="2">
    <location>
        <begin position="10"/>
        <end position="20"/>
    </location>
</feature>
<feature type="compositionally biased region" description="Polar residues" evidence="2">
    <location>
        <begin position="817"/>
        <end position="831"/>
    </location>
</feature>
<accession>A0A2B4RM88</accession>
<organism evidence="3 4">
    <name type="scientific">Stylophora pistillata</name>
    <name type="common">Smooth cauliflower coral</name>
    <dbReference type="NCBI Taxonomy" id="50429"/>
    <lineage>
        <taxon>Eukaryota</taxon>
        <taxon>Metazoa</taxon>
        <taxon>Cnidaria</taxon>
        <taxon>Anthozoa</taxon>
        <taxon>Hexacorallia</taxon>
        <taxon>Scleractinia</taxon>
        <taxon>Astrocoeniina</taxon>
        <taxon>Pocilloporidae</taxon>
        <taxon>Stylophora</taxon>
    </lineage>
</organism>
<feature type="compositionally biased region" description="Basic and acidic residues" evidence="2">
    <location>
        <begin position="857"/>
        <end position="868"/>
    </location>
</feature>
<proteinExistence type="predicted"/>
<feature type="region of interest" description="Disordered" evidence="2">
    <location>
        <begin position="374"/>
        <end position="441"/>
    </location>
</feature>
<sequence length="982" mass="109158">MVIMFKRTNSEPSTGSQKAPQTEFMPKGGYKSVLLTPSQSLPLSPSELNTPGFLCSFGFANNRSSSQPVILLLTMKYVVLQTETPKSHMETTPQTSTALDDVDTQSKSDSSMSLPSVNSVKADLSSSLPPQKGGANEEKHVDLSESQLNFLSHNLSEIADKVSPSKYDEMNEVDLDSLEILTEETLKQSSQVEFPSNEQTRFKTPYSRRSRENKSYVSKQKSFTRKRTQGYHSSHQEMNNNGEISLDTSNVLILGNAQETFKHDSESESGYSSSMSTSISLSDENEAFKRLSSGNGSGTDFDADELTVTEDADRTRKNSVDKEVRNERPTPPLEHRDSSYLQERLDSLIQGVSTGMGDVSLAEVLLTKSDVNSHGDVSNVLEEPSPSFKLTFTKNQEGDQSKTESKERSNSAAKPPFPLLKGKVSSDDSAIPRSKGGKRPGLVRRRTTLVSFRPPKQMAAQEGEGDIVEMDEVGFMQLFTDIKSLKTQLLKLKRELQEADVVSPLMHSHSCLARRASASVDSDPAMERETASHRKRMLNRTMTMDPAAMQERIQTTRTRGSSMSSMDGKDSVDDVTEISHLPVFSSSVQTKEVAAIPDVKPEAASTGASVEEVKKLRDELGEVKNKLLDLTQERTSLMIEREELEHELDSKNHTIRMLQKQLEAQDNRDEIAYFKSQVKSLTDQIQQQQQKITELRYRSTSPGPVPLGSVPNLQNKKEAIKSDIRNRLRDAFVRHLGESSKSHVQLSKHIQKAEQNIIMAQKGLISLYSPPVLSPHASTEQLPKDKSRPSFERSDSHSSVERGHEDSDGREYESDSTKSSNRRGMTSSGIEGNNEDSSSEAGRSRRRRTAYPSQDESDGRASDSDSGKSNRRRIASPPLDSISDKPNKTILESNPSLPGIQIEVTDTGKTIRQSSLASPRTRKLSRSKLFSKIESSPLSHSWTPGAIEKIVKSWREAKSPDVQEKTKEEDNPLKHETHVQFL</sequence>
<feature type="region of interest" description="Disordered" evidence="2">
    <location>
        <begin position="289"/>
        <end position="340"/>
    </location>
</feature>
<evidence type="ECO:0000256" key="1">
    <source>
        <dbReference type="SAM" id="Coils"/>
    </source>
</evidence>
<reference evidence="4" key="1">
    <citation type="journal article" date="2017" name="bioRxiv">
        <title>Comparative analysis of the genomes of Stylophora pistillata and Acropora digitifera provides evidence for extensive differences between species of corals.</title>
        <authorList>
            <person name="Voolstra C.R."/>
            <person name="Li Y."/>
            <person name="Liew Y.J."/>
            <person name="Baumgarten S."/>
            <person name="Zoccola D."/>
            <person name="Flot J.-F."/>
            <person name="Tambutte S."/>
            <person name="Allemand D."/>
            <person name="Aranda M."/>
        </authorList>
    </citation>
    <scope>NUCLEOTIDE SEQUENCE [LARGE SCALE GENOMIC DNA]</scope>
</reference>
<feature type="compositionally biased region" description="Polar residues" evidence="2">
    <location>
        <begin position="188"/>
        <end position="199"/>
    </location>
</feature>
<feature type="compositionally biased region" description="Acidic residues" evidence="2">
    <location>
        <begin position="301"/>
        <end position="310"/>
    </location>
</feature>
<keyword evidence="4" id="KW-1185">Reference proteome</keyword>
<feature type="region of interest" description="Disordered" evidence="2">
    <location>
        <begin position="956"/>
        <end position="982"/>
    </location>
</feature>
<feature type="region of interest" description="Disordered" evidence="2">
    <location>
        <begin position="775"/>
        <end position="926"/>
    </location>
</feature>
<feature type="compositionally biased region" description="Basic and acidic residues" evidence="2">
    <location>
        <begin position="311"/>
        <end position="340"/>
    </location>
</feature>
<feature type="compositionally biased region" description="Polar residues" evidence="2">
    <location>
        <begin position="230"/>
        <end position="242"/>
    </location>
</feature>
<feature type="compositionally biased region" description="Basic and acidic residues" evidence="2">
    <location>
        <begin position="396"/>
        <end position="409"/>
    </location>
</feature>
<feature type="region of interest" description="Disordered" evidence="2">
    <location>
        <begin position="1"/>
        <end position="24"/>
    </location>
</feature>
<evidence type="ECO:0000313" key="3">
    <source>
        <dbReference type="EMBL" id="PFX17929.1"/>
    </source>
</evidence>
<name>A0A2B4RM88_STYPI</name>
<dbReference type="Gene3D" id="1.10.287.1490">
    <property type="match status" value="1"/>
</dbReference>